<comment type="caution">
    <text evidence="1">The sequence shown here is derived from an EMBL/GenBank/DDBJ whole genome shotgun (WGS) entry which is preliminary data.</text>
</comment>
<proteinExistence type="predicted"/>
<dbReference type="Proteomes" id="UP000325315">
    <property type="component" value="Unassembled WGS sequence"/>
</dbReference>
<reference evidence="2" key="1">
    <citation type="journal article" date="2019" name="Plant Biotechnol. J.">
        <title>Genome sequencing of the Australian wild diploid species Gossypium australe highlights disease resistance and delayed gland morphogenesis.</title>
        <authorList>
            <person name="Cai Y."/>
            <person name="Cai X."/>
            <person name="Wang Q."/>
            <person name="Wang P."/>
            <person name="Zhang Y."/>
            <person name="Cai C."/>
            <person name="Xu Y."/>
            <person name="Wang K."/>
            <person name="Zhou Z."/>
            <person name="Wang C."/>
            <person name="Geng S."/>
            <person name="Li B."/>
            <person name="Dong Q."/>
            <person name="Hou Y."/>
            <person name="Wang H."/>
            <person name="Ai P."/>
            <person name="Liu Z."/>
            <person name="Yi F."/>
            <person name="Sun M."/>
            <person name="An G."/>
            <person name="Cheng J."/>
            <person name="Zhang Y."/>
            <person name="Shi Q."/>
            <person name="Xie Y."/>
            <person name="Shi X."/>
            <person name="Chang Y."/>
            <person name="Huang F."/>
            <person name="Chen Y."/>
            <person name="Hong S."/>
            <person name="Mi L."/>
            <person name="Sun Q."/>
            <person name="Zhang L."/>
            <person name="Zhou B."/>
            <person name="Peng R."/>
            <person name="Zhang X."/>
            <person name="Liu F."/>
        </authorList>
    </citation>
    <scope>NUCLEOTIDE SEQUENCE [LARGE SCALE GENOMIC DNA]</scope>
    <source>
        <strain evidence="2">cv. PA1801</strain>
    </source>
</reference>
<protein>
    <submittedName>
        <fullName evidence="1">Uncharacterized protein</fullName>
    </submittedName>
</protein>
<accession>A0A5B6VTC3</accession>
<organism evidence="1 2">
    <name type="scientific">Gossypium australe</name>
    <dbReference type="NCBI Taxonomy" id="47621"/>
    <lineage>
        <taxon>Eukaryota</taxon>
        <taxon>Viridiplantae</taxon>
        <taxon>Streptophyta</taxon>
        <taxon>Embryophyta</taxon>
        <taxon>Tracheophyta</taxon>
        <taxon>Spermatophyta</taxon>
        <taxon>Magnoliopsida</taxon>
        <taxon>eudicotyledons</taxon>
        <taxon>Gunneridae</taxon>
        <taxon>Pentapetalae</taxon>
        <taxon>rosids</taxon>
        <taxon>malvids</taxon>
        <taxon>Malvales</taxon>
        <taxon>Malvaceae</taxon>
        <taxon>Malvoideae</taxon>
        <taxon>Gossypium</taxon>
    </lineage>
</organism>
<dbReference type="EMBL" id="SMMG02000005">
    <property type="protein sequence ID" value="KAA3472401.1"/>
    <property type="molecule type" value="Genomic_DNA"/>
</dbReference>
<name>A0A5B6VTC3_9ROSI</name>
<sequence length="69" mass="7698">MHDRVSDMTLHISSGTPRSWHEINGATHCARMEEGSREDFIDEELGVTSSLSLEKTTAKMSDDHNIVVV</sequence>
<gene>
    <name evidence="1" type="ORF">EPI10_022884</name>
</gene>
<dbReference type="AlphaFoldDB" id="A0A5B6VTC3"/>
<evidence type="ECO:0000313" key="1">
    <source>
        <dbReference type="EMBL" id="KAA3472401.1"/>
    </source>
</evidence>
<keyword evidence="2" id="KW-1185">Reference proteome</keyword>
<evidence type="ECO:0000313" key="2">
    <source>
        <dbReference type="Proteomes" id="UP000325315"/>
    </source>
</evidence>